<gene>
    <name evidence="9" type="primary">gloB_1</name>
    <name evidence="7" type="synonym">gloB</name>
    <name evidence="9" type="ORF">ENSA5_12400</name>
</gene>
<dbReference type="EC" id="3.1.2.6" evidence="7"/>
<dbReference type="Gene3D" id="3.60.15.10">
    <property type="entry name" value="Ribonuclease Z/Hydroxyacylglutathione hydrolase-like"/>
    <property type="match status" value="1"/>
</dbReference>
<dbReference type="HAMAP" id="MF_01374">
    <property type="entry name" value="Glyoxalase_2"/>
    <property type="match status" value="1"/>
</dbReference>
<name>A0A2S9YFQ0_9BACT</name>
<comment type="catalytic activity">
    <reaction evidence="1 7">
        <text>an S-(2-hydroxyacyl)glutathione + H2O = a 2-hydroxy carboxylate + glutathione + H(+)</text>
        <dbReference type="Rhea" id="RHEA:21864"/>
        <dbReference type="ChEBI" id="CHEBI:15377"/>
        <dbReference type="ChEBI" id="CHEBI:15378"/>
        <dbReference type="ChEBI" id="CHEBI:57925"/>
        <dbReference type="ChEBI" id="CHEBI:58896"/>
        <dbReference type="ChEBI" id="CHEBI:71261"/>
        <dbReference type="EC" id="3.1.2.6"/>
    </reaction>
</comment>
<dbReference type="InterPro" id="IPR036866">
    <property type="entry name" value="RibonucZ/Hydroxyglut_hydro"/>
</dbReference>
<feature type="binding site" evidence="7">
    <location>
        <position position="76"/>
    </location>
    <ligand>
        <name>Zn(2+)</name>
        <dbReference type="ChEBI" id="CHEBI:29105"/>
        <label>2</label>
    </ligand>
</feature>
<organism evidence="9 10">
    <name type="scientific">Enhygromyxa salina</name>
    <dbReference type="NCBI Taxonomy" id="215803"/>
    <lineage>
        <taxon>Bacteria</taxon>
        <taxon>Pseudomonadati</taxon>
        <taxon>Myxococcota</taxon>
        <taxon>Polyangia</taxon>
        <taxon>Nannocystales</taxon>
        <taxon>Nannocystaceae</taxon>
        <taxon>Enhygromyxa</taxon>
    </lineage>
</organism>
<dbReference type="InterPro" id="IPR001279">
    <property type="entry name" value="Metallo-B-lactamas"/>
</dbReference>
<comment type="similarity">
    <text evidence="3 7">Belongs to the metallo-beta-lactamase superfamily. Glyoxalase II family.</text>
</comment>
<feature type="binding site" evidence="7">
    <location>
        <position position="77"/>
    </location>
    <ligand>
        <name>Zn(2+)</name>
        <dbReference type="ChEBI" id="CHEBI:29105"/>
        <label>2</label>
    </ligand>
</feature>
<evidence type="ECO:0000256" key="1">
    <source>
        <dbReference type="ARBA" id="ARBA00001623"/>
    </source>
</evidence>
<dbReference type="OrthoDB" id="9802248at2"/>
<feature type="binding site" evidence="7">
    <location>
        <position position="150"/>
    </location>
    <ligand>
        <name>Zn(2+)</name>
        <dbReference type="ChEBI" id="CHEBI:29105"/>
        <label>1</label>
    </ligand>
</feature>
<dbReference type="AlphaFoldDB" id="A0A2S9YFQ0"/>
<dbReference type="Pfam" id="PF00753">
    <property type="entry name" value="Lactamase_B"/>
    <property type="match status" value="1"/>
</dbReference>
<evidence type="ECO:0000256" key="2">
    <source>
        <dbReference type="ARBA" id="ARBA00004963"/>
    </source>
</evidence>
<dbReference type="GO" id="GO:0046872">
    <property type="term" value="F:metal ion binding"/>
    <property type="evidence" value="ECO:0007669"/>
    <property type="project" value="UniProtKB-KW"/>
</dbReference>
<protein>
    <recommendedName>
        <fullName evidence="7">Hydroxyacylglutathione hydrolase</fullName>
        <ecNumber evidence="7">3.1.2.6</ecNumber>
    </recommendedName>
    <alternativeName>
        <fullName evidence="7">Glyoxalase II</fullName>
        <shortName evidence="7">Glx II</shortName>
    </alternativeName>
</protein>
<dbReference type="Proteomes" id="UP000237968">
    <property type="component" value="Unassembled WGS sequence"/>
</dbReference>
<dbReference type="NCBIfam" id="TIGR03413">
    <property type="entry name" value="GSH_gloB"/>
    <property type="match status" value="1"/>
</dbReference>
<evidence type="ECO:0000313" key="9">
    <source>
        <dbReference type="EMBL" id="PRQ03871.1"/>
    </source>
</evidence>
<dbReference type="GO" id="GO:0019243">
    <property type="term" value="P:methylglyoxal catabolic process to D-lactate via S-lactoyl-glutathione"/>
    <property type="evidence" value="ECO:0007669"/>
    <property type="project" value="UniProtKB-UniRule"/>
</dbReference>
<feature type="binding site" evidence="7">
    <location>
        <position position="188"/>
    </location>
    <ligand>
        <name>Zn(2+)</name>
        <dbReference type="ChEBI" id="CHEBI:29105"/>
        <label>2</label>
    </ligand>
</feature>
<keyword evidence="4 7" id="KW-0479">Metal-binding</keyword>
<dbReference type="EMBL" id="PVNK01000068">
    <property type="protein sequence ID" value="PRQ03871.1"/>
    <property type="molecule type" value="Genomic_DNA"/>
</dbReference>
<comment type="subunit">
    <text evidence="7">Monomer.</text>
</comment>
<feature type="binding site" evidence="7">
    <location>
        <position position="72"/>
    </location>
    <ligand>
        <name>Zn(2+)</name>
        <dbReference type="ChEBI" id="CHEBI:29105"/>
        <label>1</label>
    </ligand>
</feature>
<dbReference type="GO" id="GO:0004416">
    <property type="term" value="F:hydroxyacylglutathione hydrolase activity"/>
    <property type="evidence" value="ECO:0007669"/>
    <property type="project" value="UniProtKB-UniRule"/>
</dbReference>
<evidence type="ECO:0000256" key="4">
    <source>
        <dbReference type="ARBA" id="ARBA00022723"/>
    </source>
</evidence>
<dbReference type="UniPathway" id="UPA00619">
    <property type="reaction ID" value="UER00676"/>
</dbReference>
<dbReference type="PIRSF" id="PIRSF005457">
    <property type="entry name" value="Glx"/>
    <property type="match status" value="1"/>
</dbReference>
<evidence type="ECO:0000256" key="6">
    <source>
        <dbReference type="ARBA" id="ARBA00022833"/>
    </source>
</evidence>
<evidence type="ECO:0000256" key="7">
    <source>
        <dbReference type="HAMAP-Rule" id="MF_01374"/>
    </source>
</evidence>
<dbReference type="PANTHER" id="PTHR43705">
    <property type="entry name" value="HYDROXYACYLGLUTATHIONE HYDROLASE"/>
    <property type="match status" value="1"/>
</dbReference>
<evidence type="ECO:0000313" key="10">
    <source>
        <dbReference type="Proteomes" id="UP000237968"/>
    </source>
</evidence>
<keyword evidence="6 7" id="KW-0862">Zinc</keyword>
<evidence type="ECO:0000259" key="8">
    <source>
        <dbReference type="SMART" id="SM00849"/>
    </source>
</evidence>
<feature type="binding site" evidence="7">
    <location>
        <position position="74"/>
    </location>
    <ligand>
        <name>Zn(2+)</name>
        <dbReference type="ChEBI" id="CHEBI:29105"/>
        <label>1</label>
    </ligand>
</feature>
<feature type="binding site" evidence="7">
    <location>
        <position position="133"/>
    </location>
    <ligand>
        <name>Zn(2+)</name>
        <dbReference type="ChEBI" id="CHEBI:29105"/>
        <label>1</label>
    </ligand>
</feature>
<comment type="function">
    <text evidence="7">Thiolesterase that catalyzes the hydrolysis of S-D-lactoyl-glutathione to form glutathione and D-lactic acid.</text>
</comment>
<accession>A0A2S9YFQ0</accession>
<dbReference type="RefSeq" id="WP_106390725.1">
    <property type="nucleotide sequence ID" value="NZ_PVNK01000068.1"/>
</dbReference>
<evidence type="ECO:0000256" key="5">
    <source>
        <dbReference type="ARBA" id="ARBA00022801"/>
    </source>
</evidence>
<comment type="caution">
    <text evidence="9">The sequence shown here is derived from an EMBL/GenBank/DDBJ whole genome shotgun (WGS) entry which is preliminary data.</text>
</comment>
<feature type="binding site" evidence="7">
    <location>
        <position position="150"/>
    </location>
    <ligand>
        <name>Zn(2+)</name>
        <dbReference type="ChEBI" id="CHEBI:29105"/>
        <label>2</label>
    </ligand>
</feature>
<keyword evidence="5 7" id="KW-0378">Hydrolase</keyword>
<comment type="pathway">
    <text evidence="2 7">Secondary metabolite metabolism; methylglyoxal degradation; (R)-lactate from methylglyoxal: step 2/2.</text>
</comment>
<reference evidence="9 10" key="1">
    <citation type="submission" date="2018-03" db="EMBL/GenBank/DDBJ databases">
        <title>Draft Genome Sequences of the Obligatory Marine Myxobacteria Enhygromyxa salina SWB005.</title>
        <authorList>
            <person name="Poehlein A."/>
            <person name="Moghaddam J.A."/>
            <person name="Harms H."/>
            <person name="Alanjari M."/>
            <person name="Koenig G.M."/>
            <person name="Daniel R."/>
            <person name="Schaeberle T.F."/>
        </authorList>
    </citation>
    <scope>NUCLEOTIDE SEQUENCE [LARGE SCALE GENOMIC DNA]</scope>
    <source>
        <strain evidence="9 10">SWB005</strain>
    </source>
</reference>
<feature type="domain" description="Metallo-beta-lactamase" evidence="8">
    <location>
        <begin position="29"/>
        <end position="188"/>
    </location>
</feature>
<dbReference type="InterPro" id="IPR050110">
    <property type="entry name" value="Glyoxalase_II_hydrolase"/>
</dbReference>
<dbReference type="InterPro" id="IPR035680">
    <property type="entry name" value="Clx_II_MBL"/>
</dbReference>
<dbReference type="Pfam" id="PF16123">
    <property type="entry name" value="HAGH_C"/>
    <property type="match status" value="1"/>
</dbReference>
<dbReference type="CDD" id="cd07723">
    <property type="entry name" value="hydroxyacylglutathione_hydrolase_MBL-fold"/>
    <property type="match status" value="1"/>
</dbReference>
<comment type="cofactor">
    <cofactor evidence="7">
        <name>Zn(2+)</name>
        <dbReference type="ChEBI" id="CHEBI:29105"/>
    </cofactor>
    <text evidence="7">Binds 2 Zn(2+) ions per subunit.</text>
</comment>
<sequence>MQHVVSSPKPPFAAMSGAAEVHQVPVWRDNFSWILVCMQTGEAAVVDGAEAKPVLDYVAAHDLNLTTILTTHTHPDHIGLHRELDRQGKLAALRVVGNRDLAGVIPGLTQGVGEGDSVSLGQLRGRVMLTEGHLDGHISYSFDDVLFCGDTLFGAGCGYLFDGPPAKMQASLARFSKLDGHVRVCCAHEYTEDNLRFAWSVEPDNEALAARIRAVWALRARGESSVPSTIADELATNPFMRWSSDTIKASVHAALPDEPLDTPAQVFAATRKLKDLKHYKRADDSALPS</sequence>
<proteinExistence type="inferred from homology"/>
<dbReference type="SUPFAM" id="SSF56281">
    <property type="entry name" value="Metallo-hydrolase/oxidoreductase"/>
    <property type="match status" value="1"/>
</dbReference>
<dbReference type="PANTHER" id="PTHR43705:SF1">
    <property type="entry name" value="HYDROXYACYLGLUTATHIONE HYDROLASE GLOB"/>
    <property type="match status" value="1"/>
</dbReference>
<keyword evidence="10" id="KW-1185">Reference proteome</keyword>
<dbReference type="InterPro" id="IPR032282">
    <property type="entry name" value="HAGH_C"/>
</dbReference>
<dbReference type="SMART" id="SM00849">
    <property type="entry name" value="Lactamase_B"/>
    <property type="match status" value="1"/>
</dbReference>
<dbReference type="InterPro" id="IPR017782">
    <property type="entry name" value="Hydroxyacylglutathione_Hdrlase"/>
</dbReference>
<evidence type="ECO:0000256" key="3">
    <source>
        <dbReference type="ARBA" id="ARBA00006759"/>
    </source>
</evidence>